<comment type="caution">
    <text evidence="1">The sequence shown here is derived from an EMBL/GenBank/DDBJ whole genome shotgun (WGS) entry which is preliminary data.</text>
</comment>
<reference evidence="1 2" key="1">
    <citation type="journal article" date="2021" name="Elife">
        <title>Chloroplast acquisition without the gene transfer in kleptoplastic sea slugs, Plakobranchus ocellatus.</title>
        <authorList>
            <person name="Maeda T."/>
            <person name="Takahashi S."/>
            <person name="Yoshida T."/>
            <person name="Shimamura S."/>
            <person name="Takaki Y."/>
            <person name="Nagai Y."/>
            <person name="Toyoda A."/>
            <person name="Suzuki Y."/>
            <person name="Arimoto A."/>
            <person name="Ishii H."/>
            <person name="Satoh N."/>
            <person name="Nishiyama T."/>
            <person name="Hasebe M."/>
            <person name="Maruyama T."/>
            <person name="Minagawa J."/>
            <person name="Obokata J."/>
            <person name="Shigenobu S."/>
        </authorList>
    </citation>
    <scope>NUCLEOTIDE SEQUENCE [LARGE SCALE GENOMIC DNA]</scope>
</reference>
<accession>A0AAV4CXP3</accession>
<evidence type="ECO:0000313" key="1">
    <source>
        <dbReference type="EMBL" id="GFO36693.1"/>
    </source>
</evidence>
<name>A0AAV4CXP3_9GAST</name>
<protein>
    <submittedName>
        <fullName evidence="1">Uncharacterized protein</fullName>
    </submittedName>
</protein>
<dbReference type="AlphaFoldDB" id="A0AAV4CXP3"/>
<keyword evidence="2" id="KW-1185">Reference proteome</keyword>
<evidence type="ECO:0000313" key="2">
    <source>
        <dbReference type="Proteomes" id="UP000735302"/>
    </source>
</evidence>
<organism evidence="1 2">
    <name type="scientific">Plakobranchus ocellatus</name>
    <dbReference type="NCBI Taxonomy" id="259542"/>
    <lineage>
        <taxon>Eukaryota</taxon>
        <taxon>Metazoa</taxon>
        <taxon>Spiralia</taxon>
        <taxon>Lophotrochozoa</taxon>
        <taxon>Mollusca</taxon>
        <taxon>Gastropoda</taxon>
        <taxon>Heterobranchia</taxon>
        <taxon>Euthyneura</taxon>
        <taxon>Panpulmonata</taxon>
        <taxon>Sacoglossa</taxon>
        <taxon>Placobranchoidea</taxon>
        <taxon>Plakobranchidae</taxon>
        <taxon>Plakobranchus</taxon>
    </lineage>
</organism>
<proteinExistence type="predicted"/>
<dbReference type="Proteomes" id="UP000735302">
    <property type="component" value="Unassembled WGS sequence"/>
</dbReference>
<gene>
    <name evidence="1" type="ORF">PoB_006319800</name>
</gene>
<dbReference type="EMBL" id="BLXT01007118">
    <property type="protein sequence ID" value="GFO36693.1"/>
    <property type="molecule type" value="Genomic_DNA"/>
</dbReference>
<sequence>MLYRQSKSLYCDATGAWCHRPNVWIAKIAKSVSSQNALSVPKSRGLCSVLGLKWKGLNKALPSSAPCSGRMSGWLKAFVTASYIAKSRGLCPILGLKWKGLNEAVPSVAPCS</sequence>